<keyword evidence="8" id="KW-1185">Reference proteome</keyword>
<evidence type="ECO:0000259" key="6">
    <source>
        <dbReference type="Pfam" id="PF00891"/>
    </source>
</evidence>
<accession>A0A6J1JX64</accession>
<keyword evidence="1" id="KW-0489">Methyltransferase</keyword>
<dbReference type="Gene3D" id="1.10.10.10">
    <property type="entry name" value="Winged helix-like DNA-binding domain superfamily/Winged helix DNA-binding domain"/>
    <property type="match status" value="1"/>
</dbReference>
<dbReference type="SUPFAM" id="SSF46785">
    <property type="entry name" value="Winged helix' DNA-binding domain"/>
    <property type="match status" value="1"/>
</dbReference>
<dbReference type="Proteomes" id="UP000504608">
    <property type="component" value="Unplaced"/>
</dbReference>
<evidence type="ECO:0000256" key="4">
    <source>
        <dbReference type="PIRSR" id="PIRSR005739-1"/>
    </source>
</evidence>
<dbReference type="InterPro" id="IPR001077">
    <property type="entry name" value="COMT_C"/>
</dbReference>
<dbReference type="PIRSF" id="PIRSF005739">
    <property type="entry name" value="O-mtase"/>
    <property type="match status" value="1"/>
</dbReference>
<keyword evidence="3" id="KW-0949">S-adenosyl-L-methionine</keyword>
<dbReference type="InterPro" id="IPR036390">
    <property type="entry name" value="WH_DNA-bd_sf"/>
</dbReference>
<dbReference type="GO" id="GO:0008757">
    <property type="term" value="F:S-adenosylmethionine-dependent methyltransferase activity"/>
    <property type="evidence" value="ECO:0007669"/>
    <property type="project" value="UniProtKB-ARBA"/>
</dbReference>
<dbReference type="InterPro" id="IPR016461">
    <property type="entry name" value="COMT-like"/>
</dbReference>
<dbReference type="OrthoDB" id="2410195at2759"/>
<dbReference type="GO" id="GO:0009717">
    <property type="term" value="P:isoflavonoid biosynthetic process"/>
    <property type="evidence" value="ECO:0007669"/>
    <property type="project" value="UniProtKB-ARBA"/>
</dbReference>
<feature type="domain" description="O-methyltransferase dimerisation" evidence="7">
    <location>
        <begin position="61"/>
        <end position="151"/>
    </location>
</feature>
<proteinExistence type="predicted"/>
<keyword evidence="2" id="KW-0808">Transferase</keyword>
<reference evidence="9" key="1">
    <citation type="submission" date="2025-08" db="UniProtKB">
        <authorList>
            <consortium name="RefSeq"/>
        </authorList>
    </citation>
    <scope>IDENTIFICATION</scope>
    <source>
        <tissue evidence="9">Young leaves</tissue>
    </source>
</reference>
<gene>
    <name evidence="9" type="primary">LOC111488285</name>
</gene>
<dbReference type="GO" id="GO:0032259">
    <property type="term" value="P:methylation"/>
    <property type="evidence" value="ECO:0007669"/>
    <property type="project" value="UniProtKB-KW"/>
</dbReference>
<dbReference type="GO" id="GO:0008171">
    <property type="term" value="F:O-methyltransferase activity"/>
    <property type="evidence" value="ECO:0007669"/>
    <property type="project" value="InterPro"/>
</dbReference>
<dbReference type="Gene3D" id="3.40.50.150">
    <property type="entry name" value="Vaccinia Virus protein VP39"/>
    <property type="match status" value="1"/>
</dbReference>
<dbReference type="RefSeq" id="XP_022991753.1">
    <property type="nucleotide sequence ID" value="XM_023135985.1"/>
</dbReference>
<dbReference type="CDD" id="cd02440">
    <property type="entry name" value="AdoMet_MTases"/>
    <property type="match status" value="1"/>
</dbReference>
<sequence length="402" mass="45339">MHQGSRGSRKNPRTMTDLDKSSIQTENPQPFEQEGIDILSKKGIEMAMKGEELLKAQAHIWNHIFNFINSMALKCAVQLRIPDAISHHGQPMTLPQLVSSLQVDPQKSQHIHRLMRILAYAGFFLIHEPSKEGDDQEVAYSLTNSSLLLLEHNPFTLSPFLLSMLDPVLVDPWKFISTWLRNDCDRTPFETAHGKQFWEHMGGKPKDGMVFNAAMASDSRLVTSVLLGKHKSVFEGVELLVDVGGGTGTVAQAIAEAFPQMQCVVFDLPQVVGDLKGSHNLTFAEGDMFQQIPPADALLLKWILHDWSDEECVEILKRCKEAITSNGKKGKVMIIDLVVRDEDNKNDMLTETRLFWDELMMMTVGGRERNEKEWAELFYKAGFGGYTIFPILGLRSLIEIYP</sequence>
<dbReference type="KEGG" id="cmax:111488285"/>
<feature type="region of interest" description="Disordered" evidence="5">
    <location>
        <begin position="1"/>
        <end position="32"/>
    </location>
</feature>
<protein>
    <submittedName>
        <fullName evidence="9">Probable O-methyltransferase 3</fullName>
    </submittedName>
</protein>
<dbReference type="PROSITE" id="PS51683">
    <property type="entry name" value="SAM_OMT_II"/>
    <property type="match status" value="1"/>
</dbReference>
<dbReference type="InterPro" id="IPR029063">
    <property type="entry name" value="SAM-dependent_MTases_sf"/>
</dbReference>
<evidence type="ECO:0000259" key="7">
    <source>
        <dbReference type="Pfam" id="PF08100"/>
    </source>
</evidence>
<dbReference type="FunFam" id="3.40.50.150:FF:000057">
    <property type="entry name" value="O-methyltransferase ZRP4"/>
    <property type="match status" value="1"/>
</dbReference>
<dbReference type="InterPro" id="IPR036388">
    <property type="entry name" value="WH-like_DNA-bd_sf"/>
</dbReference>
<feature type="active site" description="Proton acceptor" evidence="4">
    <location>
        <position position="305"/>
    </location>
</feature>
<dbReference type="AlphaFoldDB" id="A0A6J1JX64"/>
<dbReference type="Pfam" id="PF00891">
    <property type="entry name" value="Methyltransf_2"/>
    <property type="match status" value="1"/>
</dbReference>
<dbReference type="FunFam" id="1.10.10.10:FF:000213">
    <property type="entry name" value="Coniferyl alcohol 9-O-methyltransferase"/>
    <property type="match status" value="1"/>
</dbReference>
<dbReference type="InterPro" id="IPR012967">
    <property type="entry name" value="COMT_dimerisation"/>
</dbReference>
<dbReference type="Pfam" id="PF08100">
    <property type="entry name" value="Dimerisation"/>
    <property type="match status" value="1"/>
</dbReference>
<dbReference type="GeneID" id="111488285"/>
<evidence type="ECO:0000313" key="8">
    <source>
        <dbReference type="Proteomes" id="UP000504608"/>
    </source>
</evidence>
<evidence type="ECO:0000313" key="9">
    <source>
        <dbReference type="RefSeq" id="XP_022991753.1"/>
    </source>
</evidence>
<name>A0A6J1JX64_CUCMA</name>
<feature type="domain" description="O-methyltransferase C-terminal" evidence="6">
    <location>
        <begin position="173"/>
        <end position="383"/>
    </location>
</feature>
<evidence type="ECO:0000256" key="5">
    <source>
        <dbReference type="SAM" id="MobiDB-lite"/>
    </source>
</evidence>
<organism evidence="8 9">
    <name type="scientific">Cucurbita maxima</name>
    <name type="common">Pumpkin</name>
    <name type="synonym">Winter squash</name>
    <dbReference type="NCBI Taxonomy" id="3661"/>
    <lineage>
        <taxon>Eukaryota</taxon>
        <taxon>Viridiplantae</taxon>
        <taxon>Streptophyta</taxon>
        <taxon>Embryophyta</taxon>
        <taxon>Tracheophyta</taxon>
        <taxon>Spermatophyta</taxon>
        <taxon>Magnoliopsida</taxon>
        <taxon>eudicotyledons</taxon>
        <taxon>Gunneridae</taxon>
        <taxon>Pentapetalae</taxon>
        <taxon>rosids</taxon>
        <taxon>fabids</taxon>
        <taxon>Cucurbitales</taxon>
        <taxon>Cucurbitaceae</taxon>
        <taxon>Cucurbiteae</taxon>
        <taxon>Cucurbita</taxon>
    </lineage>
</organism>
<evidence type="ECO:0000256" key="1">
    <source>
        <dbReference type="ARBA" id="ARBA00022603"/>
    </source>
</evidence>
<dbReference type="GO" id="GO:0046983">
    <property type="term" value="F:protein dimerization activity"/>
    <property type="evidence" value="ECO:0007669"/>
    <property type="project" value="InterPro"/>
</dbReference>
<evidence type="ECO:0000256" key="3">
    <source>
        <dbReference type="ARBA" id="ARBA00022691"/>
    </source>
</evidence>
<evidence type="ECO:0000256" key="2">
    <source>
        <dbReference type="ARBA" id="ARBA00022679"/>
    </source>
</evidence>
<dbReference type="PANTHER" id="PTHR11746">
    <property type="entry name" value="O-METHYLTRANSFERASE"/>
    <property type="match status" value="1"/>
</dbReference>
<feature type="compositionally biased region" description="Polar residues" evidence="5">
    <location>
        <begin position="21"/>
        <end position="30"/>
    </location>
</feature>
<dbReference type="SUPFAM" id="SSF53335">
    <property type="entry name" value="S-adenosyl-L-methionine-dependent methyltransferases"/>
    <property type="match status" value="1"/>
</dbReference>